<dbReference type="Gene3D" id="3.10.310.50">
    <property type="match status" value="1"/>
</dbReference>
<accession>A0ABU5H266</accession>
<dbReference type="PANTHER" id="PTHR30373:SF2">
    <property type="entry name" value="UPF0603 PROTEIN YGCG"/>
    <property type="match status" value="1"/>
</dbReference>
<feature type="signal peptide" evidence="2">
    <location>
        <begin position="1"/>
        <end position="18"/>
    </location>
</feature>
<reference evidence="4 5" key="1">
    <citation type="submission" date="2023-12" db="EMBL/GenBank/DDBJ databases">
        <title>the genome sequence of Hyalangium sp. s54d21.</title>
        <authorList>
            <person name="Zhang X."/>
        </authorList>
    </citation>
    <scope>NUCLEOTIDE SEQUENCE [LARGE SCALE GENOMIC DNA]</scope>
    <source>
        <strain evidence="5">s54d21</strain>
    </source>
</reference>
<feature type="chain" id="PRO_5047298519" evidence="2">
    <location>
        <begin position="19"/>
        <end position="353"/>
    </location>
</feature>
<sequence>MPRLLLSLLLLVSPAALALNVDFVPDPRPGHQVLDLTGTLSESDIARIDAVSHGNGELVVVVLDNLDGQDPRDFTTRLFNHLRVDLGSRNRGVLFLVALSDRAAEIVVGDGYPGSVTSRTDAIMSNTIIPGFSRGDARGAIVSGAEELSRRVLSGSAVSSPSSSYQNSYVAGSATSSSGDAFPWGLGGAGALGLTGLAGRAWLRRRPRKCAGCATQMVKLDERADNAHLTAAERLEESLGSVDYDVWLCEGCGHTEKLRYGAIFTQFSKCGSCRAKTLKTTSRTLVSATEHSSGTAEVTERCAHCNYENKYTRSIPRKSSSNRSSSSSSRSSFGSSSRSSGGSSSGRGSSGRW</sequence>
<keyword evidence="5" id="KW-1185">Reference proteome</keyword>
<dbReference type="InterPro" id="IPR007621">
    <property type="entry name" value="TPM_dom"/>
</dbReference>
<proteinExistence type="predicted"/>
<evidence type="ECO:0000313" key="5">
    <source>
        <dbReference type="Proteomes" id="UP001291309"/>
    </source>
</evidence>
<feature type="region of interest" description="Disordered" evidence="1">
    <location>
        <begin position="313"/>
        <end position="353"/>
    </location>
</feature>
<dbReference type="Pfam" id="PF04536">
    <property type="entry name" value="TPM_phosphatase"/>
    <property type="match status" value="1"/>
</dbReference>
<feature type="domain" description="TPM" evidence="3">
    <location>
        <begin position="34"/>
        <end position="149"/>
    </location>
</feature>
<dbReference type="EMBL" id="JAXIVS010000004">
    <property type="protein sequence ID" value="MDY7227543.1"/>
    <property type="molecule type" value="Genomic_DNA"/>
</dbReference>
<keyword evidence="2" id="KW-0732">Signal</keyword>
<protein>
    <submittedName>
        <fullName evidence="4">TPM domain-containing protein</fullName>
    </submittedName>
</protein>
<dbReference type="Proteomes" id="UP001291309">
    <property type="component" value="Unassembled WGS sequence"/>
</dbReference>
<comment type="caution">
    <text evidence="4">The sequence shown here is derived from an EMBL/GenBank/DDBJ whole genome shotgun (WGS) entry which is preliminary data.</text>
</comment>
<dbReference type="RefSeq" id="WP_321546264.1">
    <property type="nucleotide sequence ID" value="NZ_JAXIVS010000004.1"/>
</dbReference>
<organism evidence="4 5">
    <name type="scientific">Hyalangium rubrum</name>
    <dbReference type="NCBI Taxonomy" id="3103134"/>
    <lineage>
        <taxon>Bacteria</taxon>
        <taxon>Pseudomonadati</taxon>
        <taxon>Myxococcota</taxon>
        <taxon>Myxococcia</taxon>
        <taxon>Myxococcales</taxon>
        <taxon>Cystobacterineae</taxon>
        <taxon>Archangiaceae</taxon>
        <taxon>Hyalangium</taxon>
    </lineage>
</organism>
<name>A0ABU5H266_9BACT</name>
<evidence type="ECO:0000256" key="1">
    <source>
        <dbReference type="SAM" id="MobiDB-lite"/>
    </source>
</evidence>
<evidence type="ECO:0000313" key="4">
    <source>
        <dbReference type="EMBL" id="MDY7227543.1"/>
    </source>
</evidence>
<dbReference type="PANTHER" id="PTHR30373">
    <property type="entry name" value="UPF0603 PROTEIN YGCG"/>
    <property type="match status" value="1"/>
</dbReference>
<gene>
    <name evidence="4" type="ORF">SYV04_14115</name>
</gene>
<evidence type="ECO:0000259" key="3">
    <source>
        <dbReference type="Pfam" id="PF04536"/>
    </source>
</evidence>
<feature type="compositionally biased region" description="Gly residues" evidence="1">
    <location>
        <begin position="343"/>
        <end position="353"/>
    </location>
</feature>
<feature type="compositionally biased region" description="Low complexity" evidence="1">
    <location>
        <begin position="319"/>
        <end position="342"/>
    </location>
</feature>
<evidence type="ECO:0000256" key="2">
    <source>
        <dbReference type="SAM" id="SignalP"/>
    </source>
</evidence>